<dbReference type="InterPro" id="IPR042070">
    <property type="entry name" value="PucR_C-HTH_sf"/>
</dbReference>
<evidence type="ECO:0000259" key="1">
    <source>
        <dbReference type="Pfam" id="PF13556"/>
    </source>
</evidence>
<dbReference type="EMBL" id="JAGGMR010000001">
    <property type="protein sequence ID" value="MBP2192295.1"/>
    <property type="molecule type" value="Genomic_DNA"/>
</dbReference>
<feature type="domain" description="PucR C-terminal helix-turn-helix" evidence="1">
    <location>
        <begin position="350"/>
        <end position="408"/>
    </location>
</feature>
<proteinExistence type="predicted"/>
<dbReference type="PANTHER" id="PTHR33744:SF1">
    <property type="entry name" value="DNA-BINDING TRANSCRIPTIONAL ACTIVATOR ADER"/>
    <property type="match status" value="1"/>
</dbReference>
<evidence type="ECO:0008006" key="5">
    <source>
        <dbReference type="Google" id="ProtNLM"/>
    </source>
</evidence>
<dbReference type="PANTHER" id="PTHR33744">
    <property type="entry name" value="CARBOHYDRATE DIACID REGULATOR"/>
    <property type="match status" value="1"/>
</dbReference>
<dbReference type="Proteomes" id="UP001519325">
    <property type="component" value="Unassembled WGS sequence"/>
</dbReference>
<name>A0ABS4QKS7_9NOCA</name>
<dbReference type="InterPro" id="IPR051448">
    <property type="entry name" value="CdaR-like_regulators"/>
</dbReference>
<dbReference type="InterPro" id="IPR025736">
    <property type="entry name" value="PucR_C-HTH_dom"/>
</dbReference>
<reference evidence="3 4" key="1">
    <citation type="submission" date="2021-03" db="EMBL/GenBank/DDBJ databases">
        <title>Sequencing the genomes of 1000 actinobacteria strains.</title>
        <authorList>
            <person name="Klenk H.-P."/>
        </authorList>
    </citation>
    <scope>NUCLEOTIDE SEQUENCE [LARGE SCALE GENOMIC DNA]</scope>
    <source>
        <strain evidence="3 4">DSM 45516</strain>
    </source>
</reference>
<dbReference type="Pfam" id="PF13556">
    <property type="entry name" value="HTH_30"/>
    <property type="match status" value="1"/>
</dbReference>
<comment type="caution">
    <text evidence="3">The sequence shown here is derived from an EMBL/GenBank/DDBJ whole genome shotgun (WGS) entry which is preliminary data.</text>
</comment>
<evidence type="ECO:0000259" key="2">
    <source>
        <dbReference type="Pfam" id="PF14361"/>
    </source>
</evidence>
<feature type="domain" description="RsbT co-antagonist protein RsbRD N-terminal" evidence="2">
    <location>
        <begin position="32"/>
        <end position="170"/>
    </location>
</feature>
<evidence type="ECO:0000313" key="4">
    <source>
        <dbReference type="Proteomes" id="UP001519325"/>
    </source>
</evidence>
<evidence type="ECO:0000313" key="3">
    <source>
        <dbReference type="EMBL" id="MBP2192295.1"/>
    </source>
</evidence>
<accession>A0ABS4QKS7</accession>
<protein>
    <recommendedName>
        <fullName evidence="5">Transcriptional regulator</fullName>
    </recommendedName>
</protein>
<dbReference type="Pfam" id="PF14361">
    <property type="entry name" value="RsbRD_N"/>
    <property type="match status" value="1"/>
</dbReference>
<organism evidence="3 4">
    <name type="scientific">Nocardia goodfellowii</name>
    <dbReference type="NCBI Taxonomy" id="882446"/>
    <lineage>
        <taxon>Bacteria</taxon>
        <taxon>Bacillati</taxon>
        <taxon>Actinomycetota</taxon>
        <taxon>Actinomycetes</taxon>
        <taxon>Mycobacteriales</taxon>
        <taxon>Nocardiaceae</taxon>
        <taxon>Nocardia</taxon>
    </lineage>
</organism>
<dbReference type="Gene3D" id="1.10.10.2840">
    <property type="entry name" value="PucR C-terminal helix-turn-helix domain"/>
    <property type="match status" value="1"/>
</dbReference>
<sequence>MTFSALDLTTELPATALEIGGRPASVPLQNTDRVASRMVGYFATCMAPCRTLPGEQLRGDVTKLTRSVLTLAAEMFDRRAVPDAERLTEVREAATQWAREAVPLGTILRAYHEGIRIALGLVTAQAKADDVEELLVATDLMLELLEAITVAVSDAYVEEQHLVAREHQTAAQTLASALLSGRGSSALARQAGMPVAESYHVVALSIPPHPDERDPRVDAEVAARRKLRRLQSGLATVFESRALALLSTKGGTLLVPNVEDAPAPDAPALERLATAAEVPLTATLVTSDTDQIPDAADQAHELLNLVRVGGRSPGLYQMADLAVEYQLTRGGPATRRIATILDPLDAHPELFDTMRAYLGNDMNRQLTARQLYVHPNTVDYRLRRIAQLTSVDLATSAGISQASIALLARDLDRTVARRL</sequence>
<dbReference type="RefSeq" id="WP_209895028.1">
    <property type="nucleotide sequence ID" value="NZ_JAGGMR010000001.1"/>
</dbReference>
<gene>
    <name evidence="3" type="ORF">BJ987_005196</name>
</gene>
<dbReference type="InterPro" id="IPR025751">
    <property type="entry name" value="RsbRD_N_dom"/>
</dbReference>
<keyword evidence="4" id="KW-1185">Reference proteome</keyword>